<protein>
    <submittedName>
        <fullName evidence="7">Energy-coupling factor transporter transmembrane component T family protein</fullName>
    </submittedName>
</protein>
<dbReference type="InterPro" id="IPR003339">
    <property type="entry name" value="ABC/ECF_trnsptr_transmembrane"/>
</dbReference>
<name>A0ABW0GRI8_9MICO</name>
<dbReference type="RefSeq" id="WP_340269504.1">
    <property type="nucleotide sequence ID" value="NZ_JBBEOG010000004.1"/>
</dbReference>
<feature type="transmembrane region" description="Helical" evidence="6">
    <location>
        <begin position="113"/>
        <end position="138"/>
    </location>
</feature>
<dbReference type="Proteomes" id="UP001596122">
    <property type="component" value="Unassembled WGS sequence"/>
</dbReference>
<dbReference type="CDD" id="cd16914">
    <property type="entry name" value="EcfT"/>
    <property type="match status" value="1"/>
</dbReference>
<feature type="transmembrane region" description="Helical" evidence="6">
    <location>
        <begin position="29"/>
        <end position="62"/>
    </location>
</feature>
<dbReference type="EMBL" id="JBHSLD010000009">
    <property type="protein sequence ID" value="MFC5381586.1"/>
    <property type="molecule type" value="Genomic_DNA"/>
</dbReference>
<evidence type="ECO:0000256" key="4">
    <source>
        <dbReference type="ARBA" id="ARBA00022989"/>
    </source>
</evidence>
<dbReference type="InterPro" id="IPR051611">
    <property type="entry name" value="ECF_transporter_component"/>
</dbReference>
<evidence type="ECO:0000313" key="7">
    <source>
        <dbReference type="EMBL" id="MFC5381586.1"/>
    </source>
</evidence>
<evidence type="ECO:0000256" key="3">
    <source>
        <dbReference type="ARBA" id="ARBA00022692"/>
    </source>
</evidence>
<keyword evidence="2" id="KW-1003">Cell membrane</keyword>
<proteinExistence type="predicted"/>
<gene>
    <name evidence="7" type="ORF">ACFPJ6_12370</name>
</gene>
<dbReference type="Pfam" id="PF02361">
    <property type="entry name" value="CbiQ"/>
    <property type="match status" value="1"/>
</dbReference>
<evidence type="ECO:0000256" key="6">
    <source>
        <dbReference type="SAM" id="Phobius"/>
    </source>
</evidence>
<evidence type="ECO:0000313" key="8">
    <source>
        <dbReference type="Proteomes" id="UP001596122"/>
    </source>
</evidence>
<feature type="transmembrane region" description="Helical" evidence="6">
    <location>
        <begin position="74"/>
        <end position="101"/>
    </location>
</feature>
<sequence length="276" mass="28333">MRPPTDVLAGPVGVDTSAPLARANPVAKLAVAALVAVALVLTTDLVTVTVALACVLLALPFTGVGARGLWRRGWIVVVAAVPAGVVTALLGVDSGATWWAWQVGGTTLLDVTAGSAAAGLAITTRVLAIGLPGVVLLATTDPTDLADALGQVLRLPHRFVLAALAGMRLFGVLAEEWTTLTQARRARGLGGGGRLSRLRTFGSQLFALLVLAVRRATVLSTAMEARGFGAVRERTWARQSRFTGRDWLVVVGGLGVAVVSTAAGVAAGTWRLVLLG</sequence>
<evidence type="ECO:0000256" key="1">
    <source>
        <dbReference type="ARBA" id="ARBA00004141"/>
    </source>
</evidence>
<feature type="transmembrane region" description="Helical" evidence="6">
    <location>
        <begin position="247"/>
        <end position="270"/>
    </location>
</feature>
<accession>A0ABW0GRI8</accession>
<evidence type="ECO:0000256" key="2">
    <source>
        <dbReference type="ARBA" id="ARBA00022475"/>
    </source>
</evidence>
<keyword evidence="5 6" id="KW-0472">Membrane</keyword>
<reference evidence="8" key="1">
    <citation type="journal article" date="2019" name="Int. J. Syst. Evol. Microbiol.">
        <title>The Global Catalogue of Microorganisms (GCM) 10K type strain sequencing project: providing services to taxonomists for standard genome sequencing and annotation.</title>
        <authorList>
            <consortium name="The Broad Institute Genomics Platform"/>
            <consortium name="The Broad Institute Genome Sequencing Center for Infectious Disease"/>
            <person name="Wu L."/>
            <person name="Ma J."/>
        </authorList>
    </citation>
    <scope>NUCLEOTIDE SEQUENCE [LARGE SCALE GENOMIC DNA]</scope>
    <source>
        <strain evidence="8">CCUG 43114</strain>
    </source>
</reference>
<comment type="subcellular location">
    <subcellularLocation>
        <location evidence="1">Membrane</location>
        <topology evidence="1">Multi-pass membrane protein</topology>
    </subcellularLocation>
</comment>
<dbReference type="PANTHER" id="PTHR34857">
    <property type="entry name" value="SLL0384 PROTEIN"/>
    <property type="match status" value="1"/>
</dbReference>
<keyword evidence="4 6" id="KW-1133">Transmembrane helix</keyword>
<comment type="caution">
    <text evidence="7">The sequence shown here is derived from an EMBL/GenBank/DDBJ whole genome shotgun (WGS) entry which is preliminary data.</text>
</comment>
<keyword evidence="3 6" id="KW-0812">Transmembrane</keyword>
<keyword evidence="8" id="KW-1185">Reference proteome</keyword>
<dbReference type="PANTHER" id="PTHR34857:SF2">
    <property type="entry name" value="SLL0384 PROTEIN"/>
    <property type="match status" value="1"/>
</dbReference>
<evidence type="ECO:0000256" key="5">
    <source>
        <dbReference type="ARBA" id="ARBA00023136"/>
    </source>
</evidence>
<organism evidence="7 8">
    <name type="scientific">Aquipuribacter nitratireducens</name>
    <dbReference type="NCBI Taxonomy" id="650104"/>
    <lineage>
        <taxon>Bacteria</taxon>
        <taxon>Bacillati</taxon>
        <taxon>Actinomycetota</taxon>
        <taxon>Actinomycetes</taxon>
        <taxon>Micrococcales</taxon>
        <taxon>Intrasporangiaceae</taxon>
        <taxon>Aquipuribacter</taxon>
    </lineage>
</organism>